<dbReference type="Proteomes" id="UP001597101">
    <property type="component" value="Unassembled WGS sequence"/>
</dbReference>
<keyword evidence="1" id="KW-0805">Transcription regulation</keyword>
<dbReference type="Pfam" id="PF13412">
    <property type="entry name" value="HTH_24"/>
    <property type="match status" value="1"/>
</dbReference>
<accession>A0ABW3FKJ7</accession>
<keyword evidence="7" id="KW-1185">Reference proteome</keyword>
<dbReference type="InterPro" id="IPR011008">
    <property type="entry name" value="Dimeric_a/b-barrel"/>
</dbReference>
<dbReference type="InterPro" id="IPR019887">
    <property type="entry name" value="Tscrpt_reg_AsnC/Lrp_C"/>
</dbReference>
<dbReference type="Gene3D" id="1.10.10.10">
    <property type="entry name" value="Winged helix-like DNA-binding domain superfamily/Winged helix DNA-binding domain"/>
    <property type="match status" value="1"/>
</dbReference>
<dbReference type="Gene3D" id="3.30.70.920">
    <property type="match status" value="1"/>
</dbReference>
<dbReference type="PANTHER" id="PTHR30154:SF0">
    <property type="entry name" value="LEUCINE-RESPONSIVE REGULATORY PROTEIN"/>
    <property type="match status" value="1"/>
</dbReference>
<keyword evidence="2" id="KW-0238">DNA-binding</keyword>
<reference evidence="7" key="1">
    <citation type="journal article" date="2019" name="Int. J. Syst. Evol. Microbiol.">
        <title>The Global Catalogue of Microorganisms (GCM) 10K type strain sequencing project: providing services to taxonomists for standard genome sequencing and annotation.</title>
        <authorList>
            <consortium name="The Broad Institute Genomics Platform"/>
            <consortium name="The Broad Institute Genome Sequencing Center for Infectious Disease"/>
            <person name="Wu L."/>
            <person name="Ma J."/>
        </authorList>
    </citation>
    <scope>NUCLEOTIDE SEQUENCE [LARGE SCALE GENOMIC DNA]</scope>
    <source>
        <strain evidence="7">CCUG 60023</strain>
    </source>
</reference>
<evidence type="ECO:0000313" key="7">
    <source>
        <dbReference type="Proteomes" id="UP001597101"/>
    </source>
</evidence>
<evidence type="ECO:0000256" key="3">
    <source>
        <dbReference type="ARBA" id="ARBA00023159"/>
    </source>
</evidence>
<comment type="caution">
    <text evidence="6">The sequence shown here is derived from an EMBL/GenBank/DDBJ whole genome shotgun (WGS) entry which is preliminary data.</text>
</comment>
<dbReference type="InterPro" id="IPR011991">
    <property type="entry name" value="ArsR-like_HTH"/>
</dbReference>
<dbReference type="InterPro" id="IPR036390">
    <property type="entry name" value="WH_DNA-bd_sf"/>
</dbReference>
<evidence type="ECO:0000256" key="2">
    <source>
        <dbReference type="ARBA" id="ARBA00023125"/>
    </source>
</evidence>
<organism evidence="6 7">
    <name type="scientific">Pseudahrensia aquimaris</name>
    <dbReference type="NCBI Taxonomy" id="744461"/>
    <lineage>
        <taxon>Bacteria</taxon>
        <taxon>Pseudomonadati</taxon>
        <taxon>Pseudomonadota</taxon>
        <taxon>Alphaproteobacteria</taxon>
        <taxon>Hyphomicrobiales</taxon>
        <taxon>Ahrensiaceae</taxon>
        <taxon>Pseudahrensia</taxon>
    </lineage>
</organism>
<feature type="domain" description="HTH asnC-type" evidence="5">
    <location>
        <begin position="5"/>
        <end position="66"/>
    </location>
</feature>
<proteinExistence type="predicted"/>
<evidence type="ECO:0000256" key="1">
    <source>
        <dbReference type="ARBA" id="ARBA00023015"/>
    </source>
</evidence>
<evidence type="ECO:0000256" key="4">
    <source>
        <dbReference type="ARBA" id="ARBA00023163"/>
    </source>
</evidence>
<dbReference type="PROSITE" id="PS00519">
    <property type="entry name" value="HTH_ASNC_1"/>
    <property type="match status" value="1"/>
</dbReference>
<dbReference type="PANTHER" id="PTHR30154">
    <property type="entry name" value="LEUCINE-RESPONSIVE REGULATORY PROTEIN"/>
    <property type="match status" value="1"/>
</dbReference>
<dbReference type="PROSITE" id="PS50956">
    <property type="entry name" value="HTH_ASNC_2"/>
    <property type="match status" value="1"/>
</dbReference>
<dbReference type="RefSeq" id="WP_377212534.1">
    <property type="nucleotide sequence ID" value="NZ_JBHTJV010000009.1"/>
</dbReference>
<gene>
    <name evidence="6" type="ORF">ACFQ14_09685</name>
</gene>
<evidence type="ECO:0000313" key="6">
    <source>
        <dbReference type="EMBL" id="MFD0916677.1"/>
    </source>
</evidence>
<dbReference type="InterPro" id="IPR019885">
    <property type="entry name" value="Tscrpt_reg_HTH_AsnC-type_CS"/>
</dbReference>
<dbReference type="InterPro" id="IPR019888">
    <property type="entry name" value="Tscrpt_reg_AsnC-like"/>
</dbReference>
<sequence length="154" mass="17453">MSRSLDNIDKHILNELQANGRLSIVELAQRVNLTKTPCSERVRRLEKAGVISGYNAKISPAKIDMNHVTIVHINMLQTVDNSLEDFNAAVRDIPEIQTCMMIAGSFDYMLKVRTRDMAHFRELLGEKISKLPNVMQTHSFAVMETVKESDLIKV</sequence>
<protein>
    <submittedName>
        <fullName evidence="6">Lrp/AsnC ligand binding domain-containing protein</fullName>
    </submittedName>
</protein>
<dbReference type="InterPro" id="IPR000485">
    <property type="entry name" value="AsnC-type_HTH_dom"/>
</dbReference>
<evidence type="ECO:0000259" key="5">
    <source>
        <dbReference type="PROSITE" id="PS50956"/>
    </source>
</evidence>
<dbReference type="InterPro" id="IPR036388">
    <property type="entry name" value="WH-like_DNA-bd_sf"/>
</dbReference>
<dbReference type="SUPFAM" id="SSF54909">
    <property type="entry name" value="Dimeric alpha+beta barrel"/>
    <property type="match status" value="1"/>
</dbReference>
<dbReference type="SMART" id="SM00344">
    <property type="entry name" value="HTH_ASNC"/>
    <property type="match status" value="1"/>
</dbReference>
<keyword evidence="3" id="KW-0010">Activator</keyword>
<dbReference type="PRINTS" id="PR00033">
    <property type="entry name" value="HTHASNC"/>
</dbReference>
<dbReference type="Pfam" id="PF01037">
    <property type="entry name" value="AsnC_trans_reg"/>
    <property type="match status" value="1"/>
</dbReference>
<dbReference type="CDD" id="cd00090">
    <property type="entry name" value="HTH_ARSR"/>
    <property type="match status" value="1"/>
</dbReference>
<keyword evidence="4" id="KW-0804">Transcription</keyword>
<dbReference type="SUPFAM" id="SSF46785">
    <property type="entry name" value="Winged helix' DNA-binding domain"/>
    <property type="match status" value="1"/>
</dbReference>
<name>A0ABW3FKJ7_9HYPH</name>
<dbReference type="EMBL" id="JBHTJV010000009">
    <property type="protein sequence ID" value="MFD0916677.1"/>
    <property type="molecule type" value="Genomic_DNA"/>
</dbReference>